<accession>A0A2T4JBV7</accession>
<organism evidence="1 2">
    <name type="scientific">Fuscovulum blasticum DSM 2131</name>
    <dbReference type="NCBI Taxonomy" id="1188250"/>
    <lineage>
        <taxon>Bacteria</taxon>
        <taxon>Pseudomonadati</taxon>
        <taxon>Pseudomonadota</taxon>
        <taxon>Alphaproteobacteria</taxon>
        <taxon>Rhodobacterales</taxon>
        <taxon>Paracoccaceae</taxon>
        <taxon>Pseudogemmobacter</taxon>
    </lineage>
</organism>
<evidence type="ECO:0000313" key="2">
    <source>
        <dbReference type="Proteomes" id="UP000241362"/>
    </source>
</evidence>
<reference evidence="1 2" key="1">
    <citation type="submission" date="2018-03" db="EMBL/GenBank/DDBJ databases">
        <title>Rhodobacter blasticus.</title>
        <authorList>
            <person name="Meyer T.E."/>
            <person name="Miller S."/>
            <person name="Lodha T."/>
            <person name="Gandham S."/>
            <person name="Chintalapati S."/>
            <person name="Chintalapati V.R."/>
        </authorList>
    </citation>
    <scope>NUCLEOTIDE SEQUENCE [LARGE SCALE GENOMIC DNA]</scope>
    <source>
        <strain evidence="1 2">DSM 2131</strain>
    </source>
</reference>
<dbReference type="Proteomes" id="UP000241362">
    <property type="component" value="Unassembled WGS sequence"/>
</dbReference>
<comment type="caution">
    <text evidence="1">The sequence shown here is derived from an EMBL/GenBank/DDBJ whole genome shotgun (WGS) entry which is preliminary data.</text>
</comment>
<proteinExistence type="predicted"/>
<evidence type="ECO:0008006" key="3">
    <source>
        <dbReference type="Google" id="ProtNLM"/>
    </source>
</evidence>
<dbReference type="Pfam" id="PF13704">
    <property type="entry name" value="Glyco_tranf_2_4"/>
    <property type="match status" value="1"/>
</dbReference>
<gene>
    <name evidence="1" type="ORF">C5F44_06185</name>
</gene>
<name>A0A2T4JBV7_FUSBL</name>
<dbReference type="AlphaFoldDB" id="A0A2T4JBV7"/>
<keyword evidence="2" id="KW-1185">Reference proteome</keyword>
<evidence type="ECO:0000313" key="1">
    <source>
        <dbReference type="EMBL" id="PTE15384.1"/>
    </source>
</evidence>
<protein>
    <recommendedName>
        <fullName evidence="3">Glycosyl transferase family 2</fullName>
    </recommendedName>
</protein>
<dbReference type="EMBL" id="PZKE01000004">
    <property type="protein sequence ID" value="PTE15384.1"/>
    <property type="molecule type" value="Genomic_DNA"/>
</dbReference>
<sequence length="312" mass="34801">MTEDLPPEDPPACIDWALVATIKAPQDQVLAFLAHHLDLGAAAITLCFDDPDDPAIAAVQDIPRVSVLRCTPEYWARVGNGIRPDRHQNRQARNALRAWRLCPLPWIGHIDVDEFLLPDRPMGEILASAPAHHPMVRLEPFEAMHDPSLPDDIFTARLFRGPLKGPRAFLRDIIFGRYAPAMPNGMLSHSVGKAFFRTGVPGFTPRLHGGSMNGVRMDGPPMDRRVKLLHFHAQDRAKWTAALPFRLARGAYQKNEALLQALSGATPDQIDAFYTATQMLTPEMAEILWQEGRLVEVNLDLRRKVADLLAQS</sequence>
<dbReference type="RefSeq" id="WP_107672633.1">
    <property type="nucleotide sequence ID" value="NZ_PZKE01000004.1"/>
</dbReference>